<keyword evidence="12" id="KW-1133">Transmembrane helix</keyword>
<evidence type="ECO:0000256" key="12">
    <source>
        <dbReference type="SAM" id="Phobius"/>
    </source>
</evidence>
<dbReference type="AlphaFoldDB" id="A0A2G6PE67"/>
<dbReference type="EMBL" id="PDTV01000012">
    <property type="protein sequence ID" value="PIE82802.1"/>
    <property type="molecule type" value="Genomic_DNA"/>
</dbReference>
<feature type="domain" description="NolW-like" evidence="14">
    <location>
        <begin position="368"/>
        <end position="514"/>
    </location>
</feature>
<evidence type="ECO:0000313" key="16">
    <source>
        <dbReference type="EMBL" id="PIE82802.1"/>
    </source>
</evidence>
<evidence type="ECO:0000256" key="10">
    <source>
        <dbReference type="RuleBase" id="RU004004"/>
    </source>
</evidence>
<dbReference type="InterPro" id="IPR038591">
    <property type="entry name" value="NolW-like_sf"/>
</dbReference>
<evidence type="ECO:0000256" key="1">
    <source>
        <dbReference type="ARBA" id="ARBA00004442"/>
    </source>
</evidence>
<organism evidence="16 17">
    <name type="scientific">Candidatus Contendibacter odensensis</name>
    <dbReference type="NCBI Taxonomy" id="1400860"/>
    <lineage>
        <taxon>Bacteria</taxon>
        <taxon>Pseudomonadati</taxon>
        <taxon>Pseudomonadota</taxon>
        <taxon>Gammaproteobacteria</taxon>
        <taxon>Candidatus Competibacteraceae</taxon>
        <taxon>Candidatus Contendibacter</taxon>
    </lineage>
</organism>
<feature type="compositionally biased region" description="Low complexity" evidence="11">
    <location>
        <begin position="418"/>
        <end position="441"/>
    </location>
</feature>
<reference evidence="16 17" key="1">
    <citation type="submission" date="2017-10" db="EMBL/GenBank/DDBJ databases">
        <title>Novel microbial diversity and functional potential in the marine mammal oral microbiome.</title>
        <authorList>
            <person name="Dudek N.K."/>
            <person name="Sun C.L."/>
            <person name="Burstein D."/>
            <person name="Kantor R.S."/>
            <person name="Aliaga Goltsman D.S."/>
            <person name="Bik E.M."/>
            <person name="Thomas B.C."/>
            <person name="Banfield J.F."/>
            <person name="Relman D.A."/>
        </authorList>
    </citation>
    <scope>NUCLEOTIDE SEQUENCE [LARGE SCALE GENOMIC DNA]</scope>
    <source>
        <strain evidence="16">DOLJORAL78_50_517</strain>
    </source>
</reference>
<dbReference type="Pfam" id="PF03958">
    <property type="entry name" value="Secretin_N"/>
    <property type="match status" value="3"/>
</dbReference>
<dbReference type="Proteomes" id="UP000229278">
    <property type="component" value="Unassembled WGS sequence"/>
</dbReference>
<proteinExistence type="inferred from homology"/>
<keyword evidence="9" id="KW-0998">Cell outer membrane</keyword>
<evidence type="ECO:0000256" key="5">
    <source>
        <dbReference type="ARBA" id="ARBA00022692"/>
    </source>
</evidence>
<feature type="domain" description="NolW-like" evidence="14">
    <location>
        <begin position="295"/>
        <end position="359"/>
    </location>
</feature>
<evidence type="ECO:0000256" key="4">
    <source>
        <dbReference type="ARBA" id="ARBA00022452"/>
    </source>
</evidence>
<evidence type="ECO:0000256" key="11">
    <source>
        <dbReference type="SAM" id="MobiDB-lite"/>
    </source>
</evidence>
<gene>
    <name evidence="16" type="primary">gspD</name>
    <name evidence="16" type="ORF">CSA09_05165</name>
</gene>
<dbReference type="InterPro" id="IPR004846">
    <property type="entry name" value="T2SS/T3SS_dom"/>
</dbReference>
<feature type="transmembrane region" description="Helical" evidence="12">
    <location>
        <begin position="12"/>
        <end position="29"/>
    </location>
</feature>
<feature type="domain" description="NolW-like" evidence="14">
    <location>
        <begin position="229"/>
        <end position="288"/>
    </location>
</feature>
<comment type="similarity">
    <text evidence="2">Belongs to the bacterial secretin family. GSP D subfamily.</text>
</comment>
<evidence type="ECO:0000256" key="7">
    <source>
        <dbReference type="ARBA" id="ARBA00022927"/>
    </source>
</evidence>
<dbReference type="GO" id="GO:0015627">
    <property type="term" value="C:type II protein secretion system complex"/>
    <property type="evidence" value="ECO:0007669"/>
    <property type="project" value="InterPro"/>
</dbReference>
<evidence type="ECO:0000256" key="2">
    <source>
        <dbReference type="ARBA" id="ARBA00006980"/>
    </source>
</evidence>
<evidence type="ECO:0000259" key="13">
    <source>
        <dbReference type="Pfam" id="PF00263"/>
    </source>
</evidence>
<dbReference type="PRINTS" id="PR00811">
    <property type="entry name" value="BCTERIALGSPD"/>
</dbReference>
<sequence length="778" mass="82448">MIADERSKLSRIFLGFFPTSVVLALLVGACATTEQGKEAASEIQVQPAASTQSTQKAMEPTLSSGQPVGAIPLYKPAGSDGKNSDMLLLSSPNLQQPPKAVVYPGSGDFINRRKAATRTSSATGFASSSGRGLTLQFEAVSIRDVVKAIFETLNQNYVIDPQVNGLVTVQTSRPLANNQLLPTLETLLRMNGAVLVREGGVYRILPAAGVLKQGKFAPKLRGSGVGYGVRIVPLRYVSAAEMQAIIAPLLPEGGVLRVDVARNLLVLAGTAQELASIQETIDTFDVNWLRGMSIAMFRLRNLDSRSMASELNQLLGEGSGTPIAGLVRLVPLTKLNAILVITPQKEYLREIAVWIERLDGISGERLYIYPVQNSSSDYMAELLNGLFNSGGGGGSSGGQLAPGLKPKRLSGGQGNPEASNNGSKTSTSSKTSKSGGTSAGAPSLGGYTPDINAGAGSSGRGGLSSFGSGGPSAGMEEVRIVADVENNSLLIWASAPNYERILNTLRKIDVVPRQVLIEATIIEVTLTGQLQYGLQWYLTHGIADGFKGLGSLGLNTNVEINNALAAAPKGSFSYAIADSAGFVRAFLNLLAKDSKVKVLSSPHVMVVDNQQAVIRVGTQQPVSGQQTIVDSNVVQSFDYKDTGILLEVLPRINSGGMVNMDIKQEVIDVGTLDEATKQRAFLQRAITSKVAVKDGNTLVLGGLIRDNRTEAKSGIPVLYRLPVVGPLFGSTNEQIDRTELIVLLTPRVVENTEDVDGIIRELKSKMQEILPALENISG</sequence>
<protein>
    <submittedName>
        <fullName evidence="16">Type II secretion system protein GspD</fullName>
    </submittedName>
</protein>
<dbReference type="InterPro" id="IPR001775">
    <property type="entry name" value="GspD/PilQ"/>
</dbReference>
<evidence type="ECO:0000256" key="8">
    <source>
        <dbReference type="ARBA" id="ARBA00023136"/>
    </source>
</evidence>
<feature type="compositionally biased region" description="Polar residues" evidence="11">
    <location>
        <begin position="43"/>
        <end position="62"/>
    </location>
</feature>
<dbReference type="NCBIfam" id="TIGR02517">
    <property type="entry name" value="type_II_gspD"/>
    <property type="match status" value="1"/>
</dbReference>
<evidence type="ECO:0000256" key="9">
    <source>
        <dbReference type="ARBA" id="ARBA00023237"/>
    </source>
</evidence>
<keyword evidence="6" id="KW-0732">Signal</keyword>
<keyword evidence="5 12" id="KW-0812">Transmembrane</keyword>
<keyword evidence="8 12" id="KW-0472">Membrane</keyword>
<keyword evidence="7" id="KW-0653">Protein transport</keyword>
<comment type="subcellular location">
    <subcellularLocation>
        <location evidence="1 10">Cell outer membrane</location>
    </subcellularLocation>
</comment>
<dbReference type="Gene3D" id="3.30.1370.120">
    <property type="match status" value="3"/>
</dbReference>
<evidence type="ECO:0000256" key="3">
    <source>
        <dbReference type="ARBA" id="ARBA00022448"/>
    </source>
</evidence>
<dbReference type="PANTHER" id="PTHR30332">
    <property type="entry name" value="PROBABLE GENERAL SECRETION PATHWAY PROTEIN D"/>
    <property type="match status" value="1"/>
</dbReference>
<dbReference type="InterPro" id="IPR005644">
    <property type="entry name" value="NolW-like"/>
</dbReference>
<dbReference type="GO" id="GO:0009279">
    <property type="term" value="C:cell outer membrane"/>
    <property type="evidence" value="ECO:0007669"/>
    <property type="project" value="UniProtKB-SubCell"/>
</dbReference>
<evidence type="ECO:0000259" key="14">
    <source>
        <dbReference type="Pfam" id="PF03958"/>
    </source>
</evidence>
<evidence type="ECO:0000313" key="17">
    <source>
        <dbReference type="Proteomes" id="UP000229278"/>
    </source>
</evidence>
<dbReference type="Pfam" id="PF21305">
    <property type="entry name" value="type_II_gspD_N0"/>
    <property type="match status" value="1"/>
</dbReference>
<keyword evidence="4" id="KW-1134">Transmembrane beta strand</keyword>
<feature type="region of interest" description="Disordered" evidence="11">
    <location>
        <begin position="394"/>
        <end position="452"/>
    </location>
</feature>
<dbReference type="PANTHER" id="PTHR30332:SF25">
    <property type="entry name" value="SECRETIN XPSD"/>
    <property type="match status" value="1"/>
</dbReference>
<dbReference type="Pfam" id="PF00263">
    <property type="entry name" value="Secretin"/>
    <property type="match status" value="1"/>
</dbReference>
<dbReference type="PROSITE" id="PS51257">
    <property type="entry name" value="PROKAR_LIPOPROTEIN"/>
    <property type="match status" value="1"/>
</dbReference>
<accession>A0A2G6PE67</accession>
<feature type="domain" description="Type II/III secretion system secretin-like" evidence="13">
    <location>
        <begin position="590"/>
        <end position="750"/>
    </location>
</feature>
<evidence type="ECO:0000256" key="6">
    <source>
        <dbReference type="ARBA" id="ARBA00022729"/>
    </source>
</evidence>
<evidence type="ECO:0000259" key="15">
    <source>
        <dbReference type="Pfam" id="PF21305"/>
    </source>
</evidence>
<dbReference type="PRINTS" id="PR01032">
    <property type="entry name" value="PHAGEIV"/>
</dbReference>
<dbReference type="GO" id="GO:0015628">
    <property type="term" value="P:protein secretion by the type II secretion system"/>
    <property type="evidence" value="ECO:0007669"/>
    <property type="project" value="InterPro"/>
</dbReference>
<dbReference type="InterPro" id="IPR049371">
    <property type="entry name" value="GspD-like_N0"/>
</dbReference>
<name>A0A2G6PE67_9GAMM</name>
<dbReference type="InterPro" id="IPR050810">
    <property type="entry name" value="Bact_Secretion_Sys_Channel"/>
</dbReference>
<keyword evidence="3 10" id="KW-0813">Transport</keyword>
<dbReference type="InterPro" id="IPR013356">
    <property type="entry name" value="T2SS_GspD"/>
</dbReference>
<feature type="domain" description="GspD-like N0" evidence="15">
    <location>
        <begin position="136"/>
        <end position="204"/>
    </location>
</feature>
<comment type="caution">
    <text evidence="16">The sequence shown here is derived from an EMBL/GenBank/DDBJ whole genome shotgun (WGS) entry which is preliminary data.</text>
</comment>
<feature type="region of interest" description="Disordered" evidence="11">
    <location>
        <begin position="42"/>
        <end position="62"/>
    </location>
</feature>